<reference evidence="1 2" key="1">
    <citation type="submission" date="2020-02" db="EMBL/GenBank/DDBJ databases">
        <authorList>
            <person name="Chaudhuri R."/>
        </authorList>
    </citation>
    <scope>NUCLEOTIDE SEQUENCE [LARGE SCALE GENOMIC DNA]</scope>
    <source>
        <strain evidence="1">SFB21</strain>
    </source>
</reference>
<dbReference type="RefSeq" id="WP_174559857.1">
    <property type="nucleotide sequence ID" value="NZ_CADDTS010000033.1"/>
</dbReference>
<dbReference type="Proteomes" id="UP000489961">
    <property type="component" value="Unassembled WGS sequence"/>
</dbReference>
<sequence>MDVGAVLIQLKPETKDNVESWQKELNMRQAEALETLKAEGVFVESWFHVELAGVDYLIAYMRAQDIARAQEIGRQSQFPIDQMHKQFKGNWAKVIPAQLLVDLENLDHP</sequence>
<comment type="caution">
    <text evidence="1">The sequence shown here is derived from an EMBL/GenBank/DDBJ whole genome shotgun (WGS) entry which is preliminary data.</text>
</comment>
<name>A0A811GEP8_9GAMM</name>
<evidence type="ECO:0000313" key="1">
    <source>
        <dbReference type="EMBL" id="CAB1216768.1"/>
    </source>
</evidence>
<gene>
    <name evidence="1" type="ORF">SFB21_1992</name>
</gene>
<dbReference type="Pfam" id="PF19673">
    <property type="entry name" value="DUF6176"/>
    <property type="match status" value="1"/>
</dbReference>
<protein>
    <submittedName>
        <fullName evidence="1">Uncharacterized protein</fullName>
    </submittedName>
</protein>
<proteinExistence type="predicted"/>
<dbReference type="AlphaFoldDB" id="A0A811GEP8"/>
<dbReference type="EMBL" id="CADDTS010000033">
    <property type="protein sequence ID" value="CAB1216768.1"/>
    <property type="molecule type" value="Genomic_DNA"/>
</dbReference>
<evidence type="ECO:0000313" key="2">
    <source>
        <dbReference type="Proteomes" id="UP000489961"/>
    </source>
</evidence>
<organism evidence="1 2">
    <name type="scientific">Acinetobacter bouvetii</name>
    <dbReference type="NCBI Taxonomy" id="202951"/>
    <lineage>
        <taxon>Bacteria</taxon>
        <taxon>Pseudomonadati</taxon>
        <taxon>Pseudomonadota</taxon>
        <taxon>Gammaproteobacteria</taxon>
        <taxon>Moraxellales</taxon>
        <taxon>Moraxellaceae</taxon>
        <taxon>Acinetobacter</taxon>
    </lineage>
</organism>
<dbReference type="InterPro" id="IPR046174">
    <property type="entry name" value="DUF6176"/>
</dbReference>
<accession>A0A811GEP8</accession>